<keyword evidence="6" id="KW-0067">ATP-binding</keyword>
<dbReference type="PROSITE" id="PS50146">
    <property type="entry name" value="DAGK"/>
    <property type="match status" value="1"/>
</dbReference>
<keyword evidence="7" id="KW-0594">Phospholipid biosynthesis</keyword>
<keyword evidence="5 10" id="KW-0418">Kinase</keyword>
<comment type="cofactor">
    <cofactor evidence="1">
        <name>Mg(2+)</name>
        <dbReference type="ChEBI" id="CHEBI:18420"/>
    </cofactor>
</comment>
<reference evidence="10 11" key="1">
    <citation type="submission" date="2022-03" db="EMBL/GenBank/DDBJ databases">
        <title>Isotopic signatures of nitrous oxide derived from detoxification processes.</title>
        <authorList>
            <person name="Behrendt U."/>
            <person name="Buchen C."/>
            <person name="Well R."/>
            <person name="Ulrich A."/>
            <person name="Rohe L."/>
            <person name="Kolb S."/>
            <person name="Schloter M."/>
            <person name="Horn M.A."/>
            <person name="Augustin J."/>
        </authorList>
    </citation>
    <scope>NUCLEOTIDE SEQUENCE [LARGE SCALE GENOMIC DNA]</scope>
    <source>
        <strain evidence="10 11">S4-C24</strain>
    </source>
</reference>
<dbReference type="SMART" id="SM00046">
    <property type="entry name" value="DAGKc"/>
    <property type="match status" value="1"/>
</dbReference>
<dbReference type="Pfam" id="PF19279">
    <property type="entry name" value="YegS_C"/>
    <property type="match status" value="1"/>
</dbReference>
<evidence type="ECO:0000256" key="1">
    <source>
        <dbReference type="ARBA" id="ARBA00001946"/>
    </source>
</evidence>
<evidence type="ECO:0000256" key="2">
    <source>
        <dbReference type="ARBA" id="ARBA00005983"/>
    </source>
</evidence>
<sequence>MTEFAPSGSRRAAVVWNPSKKFSFDLVALVEGACAETGWQPPLWLETTLEDPGAGQTQQAMEAGVDLVIAAGGDGTVRRVAGRLAGTDTPLGVIPLGTGNLLARNLDLPVDDPETAVRIALAGRDRPIDAVLAKVDDSGSGAVFLVMAGLGFDAAVIGGTDDGLKDRIGWLAYVEAGLRNLPGKPVRATLSIDGGKPITLRMRSVMGGNCGKIQGGFEMFPGAQIDDGLLDIMTISPRGRLGWLGVLAGLAKRGRSVDPSVDYYQGKEVEITAGRPQEMQLDGDHIGLGSRLSMRVDPGALRVRVAAD</sequence>
<dbReference type="Pfam" id="PF00781">
    <property type="entry name" value="DAGK_cat"/>
    <property type="match status" value="1"/>
</dbReference>
<comment type="similarity">
    <text evidence="2">Belongs to the diacylglycerol/lipid kinase family.</text>
</comment>
<dbReference type="EMBL" id="CP093326">
    <property type="protein sequence ID" value="UNK46401.1"/>
    <property type="molecule type" value="Genomic_DNA"/>
</dbReference>
<organism evidence="10 11">
    <name type="scientific">Arthrobacter sulfonylureivorans</name>
    <dbReference type="NCBI Taxonomy" id="2486855"/>
    <lineage>
        <taxon>Bacteria</taxon>
        <taxon>Bacillati</taxon>
        <taxon>Actinomycetota</taxon>
        <taxon>Actinomycetes</taxon>
        <taxon>Micrococcales</taxon>
        <taxon>Micrococcaceae</taxon>
        <taxon>Arthrobacter</taxon>
    </lineage>
</organism>
<keyword evidence="3" id="KW-0808">Transferase</keyword>
<evidence type="ECO:0000256" key="8">
    <source>
        <dbReference type="ARBA" id="ARBA00023264"/>
    </source>
</evidence>
<dbReference type="PANTHER" id="PTHR12358">
    <property type="entry name" value="SPHINGOSINE KINASE"/>
    <property type="match status" value="1"/>
</dbReference>
<dbReference type="InterPro" id="IPR017438">
    <property type="entry name" value="ATP-NAD_kinase_N"/>
</dbReference>
<evidence type="ECO:0000256" key="7">
    <source>
        <dbReference type="ARBA" id="ARBA00023209"/>
    </source>
</evidence>
<evidence type="ECO:0000256" key="4">
    <source>
        <dbReference type="ARBA" id="ARBA00022741"/>
    </source>
</evidence>
<evidence type="ECO:0000256" key="3">
    <source>
        <dbReference type="ARBA" id="ARBA00022679"/>
    </source>
</evidence>
<evidence type="ECO:0000256" key="6">
    <source>
        <dbReference type="ARBA" id="ARBA00022840"/>
    </source>
</evidence>
<protein>
    <submittedName>
        <fullName evidence="10">Diacylglycerol kinase family lipid kinase</fullName>
    </submittedName>
</protein>
<dbReference type="GO" id="GO:0016301">
    <property type="term" value="F:kinase activity"/>
    <property type="evidence" value="ECO:0007669"/>
    <property type="project" value="UniProtKB-KW"/>
</dbReference>
<dbReference type="InterPro" id="IPR045540">
    <property type="entry name" value="YegS/DAGK_C"/>
</dbReference>
<dbReference type="RefSeq" id="WP_127512444.1">
    <property type="nucleotide sequence ID" value="NZ_CP093326.1"/>
</dbReference>
<keyword evidence="4" id="KW-0547">Nucleotide-binding</keyword>
<dbReference type="Gene3D" id="2.60.200.40">
    <property type="match status" value="1"/>
</dbReference>
<dbReference type="InterPro" id="IPR001206">
    <property type="entry name" value="Diacylglycerol_kinase_cat_dom"/>
</dbReference>
<evidence type="ECO:0000313" key="11">
    <source>
        <dbReference type="Proteomes" id="UP000829069"/>
    </source>
</evidence>
<name>A0ABY3W8R6_9MICC</name>
<keyword evidence="7" id="KW-0444">Lipid biosynthesis</keyword>
<dbReference type="SUPFAM" id="SSF111331">
    <property type="entry name" value="NAD kinase/diacylglycerol kinase-like"/>
    <property type="match status" value="1"/>
</dbReference>
<keyword evidence="11" id="KW-1185">Reference proteome</keyword>
<dbReference type="PANTHER" id="PTHR12358:SF54">
    <property type="entry name" value="SPHINGOSINE KINASE RELATED PROTEIN"/>
    <property type="match status" value="1"/>
</dbReference>
<dbReference type="Gene3D" id="3.40.50.10330">
    <property type="entry name" value="Probable inorganic polyphosphate/atp-NAD kinase, domain 1"/>
    <property type="match status" value="1"/>
</dbReference>
<accession>A0ABY3W8R6</accession>
<feature type="domain" description="DAGKc" evidence="9">
    <location>
        <begin position="7"/>
        <end position="137"/>
    </location>
</feature>
<evidence type="ECO:0000313" key="10">
    <source>
        <dbReference type="EMBL" id="UNK46401.1"/>
    </source>
</evidence>
<gene>
    <name evidence="10" type="ORF">MNQ99_03245</name>
</gene>
<evidence type="ECO:0000256" key="5">
    <source>
        <dbReference type="ARBA" id="ARBA00022777"/>
    </source>
</evidence>
<dbReference type="InterPro" id="IPR050187">
    <property type="entry name" value="Lipid_Phosphate_FormReg"/>
</dbReference>
<evidence type="ECO:0000259" key="9">
    <source>
        <dbReference type="PROSITE" id="PS50146"/>
    </source>
</evidence>
<dbReference type="InterPro" id="IPR016064">
    <property type="entry name" value="NAD/diacylglycerol_kinase_sf"/>
</dbReference>
<keyword evidence="8" id="KW-1208">Phospholipid metabolism</keyword>
<keyword evidence="7" id="KW-0443">Lipid metabolism</keyword>
<proteinExistence type="inferred from homology"/>
<dbReference type="Proteomes" id="UP000829069">
    <property type="component" value="Chromosome"/>
</dbReference>